<feature type="transmembrane region" description="Helical" evidence="10">
    <location>
        <begin position="342"/>
        <end position="360"/>
    </location>
</feature>
<evidence type="ECO:0000259" key="11">
    <source>
        <dbReference type="PROSITE" id="PS51202"/>
    </source>
</evidence>
<dbReference type="PANTHER" id="PTHR32507:SF7">
    <property type="entry name" value="K(+)_H(+) ANTIPORTER NHAP2"/>
    <property type="match status" value="1"/>
</dbReference>
<feature type="transmembrane region" description="Helical" evidence="10">
    <location>
        <begin position="228"/>
        <end position="245"/>
    </location>
</feature>
<dbReference type="Proteomes" id="UP000283310">
    <property type="component" value="Unassembled WGS sequence"/>
</dbReference>
<feature type="domain" description="RCK C-terminal" evidence="11">
    <location>
        <begin position="410"/>
        <end position="484"/>
    </location>
</feature>
<dbReference type="Gene3D" id="1.20.1530.20">
    <property type="match status" value="1"/>
</dbReference>
<evidence type="ECO:0000256" key="10">
    <source>
        <dbReference type="SAM" id="Phobius"/>
    </source>
</evidence>
<protein>
    <submittedName>
        <fullName evidence="13">NhaP2-like K(+)/H(+) antiporter</fullName>
    </submittedName>
    <submittedName>
        <fullName evidence="12">Potassium/proton antiporter</fullName>
    </submittedName>
</protein>
<evidence type="ECO:0000256" key="4">
    <source>
        <dbReference type="ARBA" id="ARBA00022475"/>
    </source>
</evidence>
<evidence type="ECO:0000313" key="21">
    <source>
        <dbReference type="Proteomes" id="UP000467334"/>
    </source>
</evidence>
<keyword evidence="17" id="KW-1185">Reference proteome</keyword>
<dbReference type="InterPro" id="IPR036721">
    <property type="entry name" value="RCK_C_sf"/>
</dbReference>
<dbReference type="InterPro" id="IPR038770">
    <property type="entry name" value="Na+/solute_symporter_sf"/>
</dbReference>
<keyword evidence="7 10" id="KW-1133">Transmembrane helix</keyword>
<gene>
    <name evidence="13" type="primary">nhaP2</name>
    <name evidence="13" type="ORF">AA415_02429</name>
    <name evidence="16" type="ORF">DW668_17080</name>
    <name evidence="15" type="ORF">DWY58_12925</name>
    <name evidence="14" type="ORF">DWY65_10385</name>
    <name evidence="12" type="ORF">F9958_14660</name>
</gene>
<dbReference type="AlphaFoldDB" id="A0A108T590"/>
<keyword evidence="3" id="KW-0050">Antiport</keyword>
<evidence type="ECO:0000256" key="5">
    <source>
        <dbReference type="ARBA" id="ARBA00022538"/>
    </source>
</evidence>
<keyword evidence="5" id="KW-0630">Potassium</keyword>
<dbReference type="Pfam" id="PF00999">
    <property type="entry name" value="Na_H_Exchanger"/>
    <property type="match status" value="1"/>
</dbReference>
<dbReference type="Proteomes" id="UP000283762">
    <property type="component" value="Unassembled WGS sequence"/>
</dbReference>
<evidence type="ECO:0000256" key="8">
    <source>
        <dbReference type="ARBA" id="ARBA00023065"/>
    </source>
</evidence>
<proteinExistence type="predicted"/>
<feature type="transmembrane region" description="Helical" evidence="10">
    <location>
        <begin position="193"/>
        <end position="216"/>
    </location>
</feature>
<dbReference type="Proteomes" id="UP000467334">
    <property type="component" value="Unassembled WGS sequence"/>
</dbReference>
<dbReference type="PROSITE" id="PS51202">
    <property type="entry name" value="RCK_C"/>
    <property type="match status" value="1"/>
</dbReference>
<feature type="transmembrane region" description="Helical" evidence="10">
    <location>
        <begin position="6"/>
        <end position="22"/>
    </location>
</feature>
<dbReference type="EMBL" id="QRTW01000016">
    <property type="protein sequence ID" value="RGR12531.1"/>
    <property type="molecule type" value="Genomic_DNA"/>
</dbReference>
<dbReference type="EMBL" id="LRGC01000012">
    <property type="protein sequence ID" value="KWR53600.1"/>
    <property type="molecule type" value="Genomic_DNA"/>
</dbReference>
<reference evidence="12 21" key="4">
    <citation type="journal article" date="2019" name="Nat. Med.">
        <title>A library of human gut bacterial isolates paired with longitudinal multiomics data enables mechanistic microbiome research.</title>
        <authorList>
            <person name="Poyet M."/>
            <person name="Groussin M."/>
            <person name="Gibbons S.M."/>
            <person name="Avila-Pacheco J."/>
            <person name="Jiang X."/>
            <person name="Kearney S.M."/>
            <person name="Perrotta A.R."/>
            <person name="Berdy B."/>
            <person name="Zhao S."/>
            <person name="Lieberman T.D."/>
            <person name="Swanson P.K."/>
            <person name="Smith M."/>
            <person name="Roesemann S."/>
            <person name="Alexander J.E."/>
            <person name="Rich S.A."/>
            <person name="Livny J."/>
            <person name="Vlamakis H."/>
            <person name="Clish C."/>
            <person name="Bullock K."/>
            <person name="Deik A."/>
            <person name="Scott J."/>
            <person name="Pierce K.A."/>
            <person name="Xavier R.J."/>
            <person name="Alm E.J."/>
        </authorList>
    </citation>
    <scope>NUCLEOTIDE SEQUENCE [LARGE SCALE GENOMIC DNA]</scope>
    <source>
        <strain evidence="12 21">BIOML-A6</strain>
    </source>
</reference>
<sequence length="484" mass="53109">MLFTAENILLVGSILLFVSIIVGKTGYRFGVPALLLFLVVGMLFGSDGLGLQFHNAKEAQFIGMVALSIILFSGGMDTKFTEIKPILSPGIVLSTFGVLLTALFTGLFIWWLSGMSWTNIHLPLITSLLLASTMSSTDSASVFAILRSQKMNLKHNLRPMLELESGSNDPMAYMLTVVLIQLIQSSGMGASQIAFSFVIQFVVGAAAGYLLGKLAILMLNRLNIDNQSLYPILLLSFVFFTFSITDLMKGNGYLAVYIAGMMVGNNKIMHRKEIYTFMDGLTWLFQIIMFLCLGLLVNPHEMLEVAVVALLIGVFMIVIGRPLSIFLCLLPFGKRINMKSKMFVSWVGLRGAVPIIFATYPVVAGVPGADVIFNIVFFITILSLVIQGTTVSKVARIMGLSTPMEKTGNDFGVELPEDIDSDLRDVTVTREMLDAKGDTLKDMNLPQGTLVMIVKRDNEYLIPNGTLKLHVGDKLLLISEKTKE</sequence>
<keyword evidence="8" id="KW-0406">Ion transport</keyword>
<keyword evidence="4" id="KW-1003">Cell membrane</keyword>
<feature type="transmembrane region" description="Helical" evidence="10">
    <location>
        <begin position="280"/>
        <end position="299"/>
    </location>
</feature>
<dbReference type="InterPro" id="IPR006153">
    <property type="entry name" value="Cation/H_exchanger_TM"/>
</dbReference>
<dbReference type="GeneID" id="31798066"/>
<dbReference type="STRING" id="46506.AA415_02429"/>
<dbReference type="NCBIfam" id="NF003716">
    <property type="entry name" value="PRK05326.1-3"/>
    <property type="match status" value="1"/>
</dbReference>
<keyword evidence="6 10" id="KW-0812">Transmembrane</keyword>
<dbReference type="GO" id="GO:1902600">
    <property type="term" value="P:proton transmembrane transport"/>
    <property type="evidence" value="ECO:0007669"/>
    <property type="project" value="InterPro"/>
</dbReference>
<evidence type="ECO:0000256" key="7">
    <source>
        <dbReference type="ARBA" id="ARBA00022989"/>
    </source>
</evidence>
<feature type="transmembrane region" description="Helical" evidence="10">
    <location>
        <begin position="124"/>
        <end position="146"/>
    </location>
</feature>
<comment type="caution">
    <text evidence="13">The sequence shown here is derived from an EMBL/GenBank/DDBJ whole genome shotgun (WGS) entry which is preliminary data.</text>
</comment>
<feature type="transmembrane region" description="Helical" evidence="10">
    <location>
        <begin position="90"/>
        <end position="112"/>
    </location>
</feature>
<dbReference type="Proteomes" id="UP000284161">
    <property type="component" value="Unassembled WGS sequence"/>
</dbReference>
<comment type="subcellular location">
    <subcellularLocation>
        <location evidence="1">Cell membrane</location>
        <topology evidence="1">Multi-pass membrane protein</topology>
    </subcellularLocation>
</comment>
<organism evidence="13 17">
    <name type="scientific">Bacteroides stercoris</name>
    <dbReference type="NCBI Taxonomy" id="46506"/>
    <lineage>
        <taxon>Bacteria</taxon>
        <taxon>Pseudomonadati</taxon>
        <taxon>Bacteroidota</taxon>
        <taxon>Bacteroidia</taxon>
        <taxon>Bacteroidales</taxon>
        <taxon>Bacteroidaceae</taxon>
        <taxon>Bacteroides</taxon>
    </lineage>
</organism>
<evidence type="ECO:0000256" key="3">
    <source>
        <dbReference type="ARBA" id="ARBA00022449"/>
    </source>
</evidence>
<evidence type="ECO:0000313" key="14">
    <source>
        <dbReference type="EMBL" id="RGR12531.1"/>
    </source>
</evidence>
<feature type="transmembrane region" description="Helical" evidence="10">
    <location>
        <begin position="372"/>
        <end position="391"/>
    </location>
</feature>
<reference evidence="13" key="2">
    <citation type="submission" date="2016-01" db="EMBL/GenBank/DDBJ databases">
        <authorList>
            <person name="McClelland M."/>
            <person name="Jain A."/>
            <person name="Saraogi P."/>
            <person name="Mendelson R."/>
            <person name="Westerman R."/>
            <person name="SanMiguel P."/>
            <person name="Csonka L."/>
        </authorList>
    </citation>
    <scope>NUCLEOTIDE SEQUENCE</scope>
    <source>
        <strain evidence="13">CL09T03C01</strain>
    </source>
</reference>
<dbReference type="Gene3D" id="3.30.70.1450">
    <property type="entry name" value="Regulator of K+ conductance, C-terminal domain"/>
    <property type="match status" value="1"/>
</dbReference>
<evidence type="ECO:0000313" key="12">
    <source>
        <dbReference type="EMBL" id="KAB5311297.1"/>
    </source>
</evidence>
<evidence type="ECO:0000313" key="16">
    <source>
        <dbReference type="EMBL" id="RHF69960.1"/>
    </source>
</evidence>
<evidence type="ECO:0000256" key="6">
    <source>
        <dbReference type="ARBA" id="ARBA00022692"/>
    </source>
</evidence>
<dbReference type="PATRIC" id="fig|46506.5.peg.2606"/>
<dbReference type="InterPro" id="IPR006037">
    <property type="entry name" value="RCK_C"/>
</dbReference>
<dbReference type="EMBL" id="QRHJ01000076">
    <property type="protein sequence ID" value="RHF69960.1"/>
    <property type="molecule type" value="Genomic_DNA"/>
</dbReference>
<evidence type="ECO:0000313" key="17">
    <source>
        <dbReference type="Proteomes" id="UP000056419"/>
    </source>
</evidence>
<dbReference type="Proteomes" id="UP000056419">
    <property type="component" value="Unassembled WGS sequence"/>
</dbReference>
<dbReference type="RefSeq" id="WP_005656678.1">
    <property type="nucleotide sequence ID" value="NZ_CP081913.1"/>
</dbReference>
<dbReference type="NCBIfam" id="NF003715">
    <property type="entry name" value="PRK05326.1-2"/>
    <property type="match status" value="1"/>
</dbReference>
<name>A0A108T590_BACSE</name>
<evidence type="ECO:0000256" key="2">
    <source>
        <dbReference type="ARBA" id="ARBA00022448"/>
    </source>
</evidence>
<feature type="transmembrane region" description="Helical" evidence="10">
    <location>
        <begin position="305"/>
        <end position="330"/>
    </location>
</feature>
<reference evidence="13 17" key="1">
    <citation type="journal article" date="2016" name="BMC Genomics">
        <title>Type VI secretion systems of human gut Bacteroidales segregate into three genetic architectures, two of which are contained on mobile genetic elements.</title>
        <authorList>
            <person name="Coyne M.J."/>
            <person name="Roelofs K.G."/>
            <person name="Comstock L.E."/>
        </authorList>
    </citation>
    <scope>NUCLEOTIDE SEQUENCE [LARGE SCALE GENOMIC DNA]</scope>
    <source>
        <strain evidence="13 17">CL09T03C01</strain>
    </source>
</reference>
<evidence type="ECO:0000313" key="15">
    <source>
        <dbReference type="EMBL" id="RGR26883.1"/>
    </source>
</evidence>
<evidence type="ECO:0000313" key="19">
    <source>
        <dbReference type="Proteomes" id="UP000283762"/>
    </source>
</evidence>
<feature type="transmembrane region" description="Helical" evidence="10">
    <location>
        <begin position="59"/>
        <end position="78"/>
    </location>
</feature>
<evidence type="ECO:0000313" key="13">
    <source>
        <dbReference type="EMBL" id="KWR53600.1"/>
    </source>
</evidence>
<evidence type="ECO:0000313" key="20">
    <source>
        <dbReference type="Proteomes" id="UP000284161"/>
    </source>
</evidence>
<keyword evidence="5" id="KW-0633">Potassium transport</keyword>
<keyword evidence="2" id="KW-0813">Transport</keyword>
<keyword evidence="9 10" id="KW-0472">Membrane</keyword>
<reference evidence="18 19" key="3">
    <citation type="submission" date="2018-08" db="EMBL/GenBank/DDBJ databases">
        <title>A genome reference for cultivated species of the human gut microbiota.</title>
        <authorList>
            <person name="Zou Y."/>
            <person name="Xue W."/>
            <person name="Luo G."/>
        </authorList>
    </citation>
    <scope>NUCLEOTIDE SEQUENCE [LARGE SCALE GENOMIC DNA]</scope>
    <source>
        <strain evidence="15 20">AF25-6</strain>
        <strain evidence="14 18">AF26-20BH</strain>
        <strain evidence="16 19">AM25-16</strain>
    </source>
</reference>
<dbReference type="GO" id="GO:0008324">
    <property type="term" value="F:monoatomic cation transmembrane transporter activity"/>
    <property type="evidence" value="ECO:0007669"/>
    <property type="project" value="InterPro"/>
</dbReference>
<dbReference type="SUPFAM" id="SSF116726">
    <property type="entry name" value="TrkA C-terminal domain-like"/>
    <property type="match status" value="1"/>
</dbReference>
<feature type="transmembrane region" description="Helical" evidence="10">
    <location>
        <begin position="34"/>
        <end position="53"/>
    </location>
</feature>
<evidence type="ECO:0000256" key="1">
    <source>
        <dbReference type="ARBA" id="ARBA00004651"/>
    </source>
</evidence>
<dbReference type="EMBL" id="WCLE01000039">
    <property type="protein sequence ID" value="KAB5311297.1"/>
    <property type="molecule type" value="Genomic_DNA"/>
</dbReference>
<accession>A0A108T590</accession>
<evidence type="ECO:0000256" key="9">
    <source>
        <dbReference type="ARBA" id="ARBA00023136"/>
    </source>
</evidence>
<dbReference type="PANTHER" id="PTHR32507">
    <property type="entry name" value="NA(+)/H(+) ANTIPORTER 1"/>
    <property type="match status" value="1"/>
</dbReference>
<evidence type="ECO:0000313" key="18">
    <source>
        <dbReference type="Proteomes" id="UP000283310"/>
    </source>
</evidence>
<dbReference type="GO" id="GO:0015297">
    <property type="term" value="F:antiporter activity"/>
    <property type="evidence" value="ECO:0007669"/>
    <property type="project" value="UniProtKB-KW"/>
</dbReference>
<dbReference type="EMBL" id="QRUB01000014">
    <property type="protein sequence ID" value="RGR26883.1"/>
    <property type="molecule type" value="Genomic_DNA"/>
</dbReference>
<dbReference type="GO" id="GO:0006813">
    <property type="term" value="P:potassium ion transport"/>
    <property type="evidence" value="ECO:0007669"/>
    <property type="project" value="UniProtKB-KW"/>
</dbReference>
<dbReference type="GO" id="GO:0005886">
    <property type="term" value="C:plasma membrane"/>
    <property type="evidence" value="ECO:0007669"/>
    <property type="project" value="UniProtKB-SubCell"/>
</dbReference>
<dbReference type="Pfam" id="PF02080">
    <property type="entry name" value="TrkA_C"/>
    <property type="match status" value="1"/>
</dbReference>